<feature type="domain" description="VWFA" evidence="11">
    <location>
        <begin position="1433"/>
        <end position="1605"/>
    </location>
</feature>
<feature type="domain" description="VWFA" evidence="11">
    <location>
        <begin position="2618"/>
        <end position="2789"/>
    </location>
</feature>
<feature type="domain" description="VWFA" evidence="11">
    <location>
        <begin position="2815"/>
        <end position="2987"/>
    </location>
</feature>
<feature type="region of interest" description="Disordered" evidence="9">
    <location>
        <begin position="6618"/>
        <end position="6650"/>
    </location>
</feature>
<feature type="domain" description="VWFA" evidence="11">
    <location>
        <begin position="4006"/>
        <end position="4178"/>
    </location>
</feature>
<dbReference type="InterPro" id="IPR013783">
    <property type="entry name" value="Ig-like_fold"/>
</dbReference>
<keyword evidence="3" id="KW-0272">Extracellular matrix</keyword>
<dbReference type="GO" id="GO:0004867">
    <property type="term" value="F:serine-type endopeptidase inhibitor activity"/>
    <property type="evidence" value="ECO:0007669"/>
    <property type="project" value="InterPro"/>
</dbReference>
<feature type="domain" description="VWFA" evidence="11">
    <location>
        <begin position="4206"/>
        <end position="4377"/>
    </location>
</feature>
<feature type="region of interest" description="Disordered" evidence="9">
    <location>
        <begin position="5811"/>
        <end position="6138"/>
    </location>
</feature>
<feature type="domain" description="VWFA" evidence="11">
    <location>
        <begin position="1041"/>
        <end position="1217"/>
    </location>
</feature>
<evidence type="ECO:0000256" key="1">
    <source>
        <dbReference type="ARBA" id="ARBA00004498"/>
    </source>
</evidence>
<evidence type="ECO:0000259" key="13">
    <source>
        <dbReference type="PROSITE" id="PS50853"/>
    </source>
</evidence>
<dbReference type="Proteomes" id="UP000005226">
    <property type="component" value="Chromosome 1"/>
</dbReference>
<reference evidence="14 15" key="1">
    <citation type="journal article" date="2011" name="Genome Biol. Evol.">
        <title>Integration of the genetic map and genome assembly of fugu facilitates insights into distinct features of genome evolution in teleosts and mammals.</title>
        <authorList>
            <person name="Kai W."/>
            <person name="Kikuchi K."/>
            <person name="Tohari S."/>
            <person name="Chew A.K."/>
            <person name="Tay A."/>
            <person name="Fujiwara A."/>
            <person name="Hosoya S."/>
            <person name="Suetake H."/>
            <person name="Naruse K."/>
            <person name="Brenner S."/>
            <person name="Suzuki Y."/>
            <person name="Venkatesh B."/>
        </authorList>
    </citation>
    <scope>NUCLEOTIDE SEQUENCE [LARGE SCALE GENOMIC DNA]</scope>
</reference>
<dbReference type="CDD" id="cd01450">
    <property type="entry name" value="vWFA_subfamily_ECM"/>
    <property type="match status" value="2"/>
</dbReference>
<feature type="region of interest" description="Disordered" evidence="9">
    <location>
        <begin position="6729"/>
        <end position="6762"/>
    </location>
</feature>
<feature type="domain" description="VWFA" evidence="11">
    <location>
        <begin position="3212"/>
        <end position="3384"/>
    </location>
</feature>
<feature type="domain" description="VWFA" evidence="11">
    <location>
        <begin position="5408"/>
        <end position="5584"/>
    </location>
</feature>
<evidence type="ECO:0000259" key="11">
    <source>
        <dbReference type="PROSITE" id="PS50234"/>
    </source>
</evidence>
<feature type="domain" description="VWFA" evidence="11">
    <location>
        <begin position="6388"/>
        <end position="6590"/>
    </location>
</feature>
<dbReference type="InParanoid" id="A0A674MD19"/>
<feature type="domain" description="VWFA" evidence="11">
    <location>
        <begin position="3809"/>
        <end position="3980"/>
    </location>
</feature>
<feature type="compositionally biased region" description="Gly residues" evidence="9">
    <location>
        <begin position="5860"/>
        <end position="5869"/>
    </location>
</feature>
<feature type="signal peptide" evidence="10">
    <location>
        <begin position="1"/>
        <end position="25"/>
    </location>
</feature>
<feature type="domain" description="VWFA" evidence="11">
    <location>
        <begin position="235"/>
        <end position="414"/>
    </location>
</feature>
<dbReference type="Pfam" id="PF01391">
    <property type="entry name" value="Collagen"/>
    <property type="match status" value="2"/>
</dbReference>
<gene>
    <name evidence="14" type="primary">col6a3</name>
</gene>
<sequence length="6911" mass="751537">MGPRLLPLCALLGVLFSAFIHNLDAQDSPDSADLVLLIDGSQNVGEANFPFVRDLVLKIIDPLDVSSDAVRVALAFYTRDLQIKFYLNSYDSKAAVLDAVRGLTYPGGDESNLGAALEDVVKNLLSERTGGRAEDGTPQMVVVITAGSSDDDTEAGDQALKRASIVTFGVAIGDTAAVDLERVATDKSFVLSAPDFRTVGTSVHDQLLQYVLGLIHRTIIIQNEFREVKTVEKRDIIFLIDSTMGSQGINSVREFLKIIVETMPIGPNGVQIGVAQFSNVARVEMDLNTHATREALAAALSGIRPRPGQTVNIGAALDFVRENMFQAEKGSRIGTGVPQFLVLLTSKKSSDSVVQPAFELQRKGIMTIAIGAKSASEEDLRQIAFVEDAKYVLRDIRVLSRPAAPQPKAIIDALSTLAGIIVTEIPTEPVVEITTVQTQRVIRDIVFLVDGSDYIGSSNFPYVRDFLINVVNQVDVGPDRVQFGLMQFAEQPKIEFYLNTFNNREDIVNRISQLRLVGGSVLNTAAAMQYALQTMFKSPVGSRIQQGIQQLLVLVTGGPVQDNVIDMANELAKAGIVTFTVSSGQADAETLKTVAFTSELAYHDPRFSNIPAKAEEIMPLLIRVVGNVEAPVPDSTPSGVERDVAFLIDGTDNVRADFRYIKDFIIKVINPLDIGIDKVRIGVVQQSERPHANFYLNTYQTKDDVLQAVRNMALVGGRGLNTGASLKFIKDTLFSKRFGSRADELVPQFLIVLSGGRSRDNVKEPAGVLKTGGVLPFGVGVKDADPKQIEAISHNPSFAFTVKEFSELNTIPQKLNNYVSLPREQLNIVLKQVELESQQSDIVFLLDGSEDTRNDFPAMKALVESIVDGLNIGDDRVRVSVVQYSRDPQTHFNLNSYTTKQDVLAVVQQLNHKGGRPLNTGAALNYVRNSAFADSSGSRQQDGVPQILILLSGGRSHDDVASAAAALKEARVIPFCAGTTNADILEQQMIAFDPSYTFTGLGVDDTGSIAQKVLTFVKRVPRQPRLTTQETYDQTQSGQHDIVFLLDSSDDMQSEFASVRDFVESMVGKLNVNDNKDRVSVVQYSKEPTVEFFLNTHKNLQNIVGNVRVLSGRGGRLRSTGAALQYVIDNVFTASSGSRHQQGVSQFLILFTGGRSTDDVRNAVENLNKRGVMVFVVGTKNADTLEIQTVTQEASHAFFASDTTDLLSIEQKILSAIIKHETVAIKPALYDTRRDIVFLLDGSDDSQQKFMEIKAFVQSIVTDLNVDADGDRVTVVQYSDTAETDFNFKTYSTADDVVHAVGDLQHKGGYPSNIGAALQHLKSSVFTSESGSRLSEGVPQILILLSGGRSGDDIITPLTILKEIGVISAAIGTTGADTLELQTIAHKPTYALSVSDYAELPTAKQNIFSFLSDASKHVENIPPTESFDSNKRDVIFLIDGSYDSRTGFEEIRGLIEKIVESLNLEESRDQVAVVQYSRDATVNFYLNSYSSKNDVLNSIGTMRHKLGRPLNLGKALTFVKDNVFTASVGGRSAELVPQYLYVFSGGRSDDDVRGPAQSLRENGIKTICIGTTNADTLEMQTVSFTPAHSLFVKHFDHLKNIYGFVQGTLRGGQGTTGFPSAEVENQIADIVFLLDGSDSMRGSERQILEFVREFVKQVEIGPRKVQIALTQYSREPINEFLLNTYSVKTDILHHLSNITLKGGQTVNTGATLDFIKNNVFSASLGSRKEQDVPQILVLFSGKKSDDDVQGAAESLRNAGIIIYSIGVNNADKMEMEELAHSPSSHFFVKESAKFPLVREQLLLAIGTQNIGVTPPGGPSSKPKRDIVFLVDGSEDIRNRFSAIREFVVAVVDSLDLEGGNDKIAIVQYSNNVKLIFGLSAYNTRDDVVRQIASLKPMGGRPQYIGRALQFAWDNVFASSAGGRHNEGANKILVILAGGRSRDSPRGPANMLKAAGVTTLAIGSGRSNLAEMQFISTATNNAFSVPDFVNLPTIQKRVISNIAQVGLQQESEEERIGDSAKDIVFLLDGTDNTREDFPAIQDFLYKVIDRLVIGPNKNRVAVIQFSNDAEANFLLNSFTRKEDVLTSVRRLSNRGGRRRQLGSALNYVKENVFTTESGSRPNANVPKVLVVLSSGPSTDIVDAPVASLKKNNVTIITIGRKNFGHKEMEKISHAPRYSILVSDMAELPNIQELVGAAIGEEKFNPDFSRLEVFVETQPRGKDVVFLLDGSDGTRSGFAAMQDFVQRVVETLSVDDKKDRVAVVQYSRDAAVHFYLNTYTTKREIIDTVRGLRHKGGRALYTGEALQYLRNNVFTASAGSRRTEGVPQLLLLLSGGRSSDSVDSPASALKQLGVMIFAIGSRGSDNRELQKISHPNSALAVPDFTDLPSVQQQLLTSVRDVVTDVDPELPTTAVDTAKKDIVFLLDGSDGTRNGFPAMLDFVEKVVQKLSVGPNKDRVSVVQYSRDAEVHFYLNTYSTREDIIDSVRGLRHRGGAPLKTGAALQYVRDNVFTQSSGSRRLQGVPQMLILLSGGRSLDNVDTPASSLKQQGVFVIGIGTQNSDRTELQKISFQPSYALAVTEFSDLPGIQEQLSSVMSTVLVRATAMPPTVTVERQPGGKDVVFLLDGSDGTRSGFAAMQYFVQRVVETLSVDDKKDRVAVVQYSRDAAVHFYLNTYTTKREIIDTVRGLRHKGGRALYTGEALQYLRNNVFTASAGSRRTEGVPQLLLLLSGGRSSDSVDSPASALKQLGVMIFAIGSRGSDNRELQKISHPNSALAVPDFTDLPSVQQQLLTSVRDVVTDVDPELPTTAVDTAKKDIVFLLDGSDGTRNGFPAMLDFVERVVKKLSVGPNKDRVSVVQYSRDAEVHFYLNTYSTREDIIDSVRGLRHRGGAPLKTGAALQYVRGNVFTQSSGSRRLQGVPQMLILLSGGRSLDNVDTPASSLKQQGVFVIGIGTQNSDRTELQKISFQPSYALAVTEFSDLPGIQEQLSTVMSTVLVRATAMPPTVTVERQPGGKDVVFLLDGSDGTRSGFAAMQDFVQRVVETLSVDDKKDRVAVVQYSRDAAVHFYLNTYATKREIIDTVRGLRHKGGRALYTGEALQYLRNNVFTASAGSRRTEGVPQLLLLLSSGRSSDSVDSPASALKQLGVMIFAIGSRGSDNRELQKISHPNSALAVPDFTDLPSVQQQLLTSVRDVVTDVDPELPTTAVDTAKKDIVFLLDGSDGTRNGFPAMLDFVERVVKKLSVGPNKDRVSVVQYSRDAEVHFYLNTYSTREDIIDSVRGLRHRGGAPLKTGAALQYVRDNVFTQSSGSRRLQGVPQMLILLSGGRSLDNVDTPASSLKQQGVFVIGIGTQNSDRTELQKISFQPSYALAVTEFSDLPGIQEQLSSVMSTVLVRATAMPPTVTVERQPGGKDVVFLLDGSDGTRSGFAAMQDFVQRVVETLSVDDKKDRVAVVQYSRDAAVHFYLNTYTTKREIIDTVRGLRHNGGRALYTGEALQYLRNNVFTASAGSRRTEGVPQLLLLLSSGRSSDSVDSPASALKQLGVMIFAIGSRGSDNRELQKISHPNSALAVPDFTDLPSVQQQLLTSVRDVVTDVDPELPTTAVDTAKKDIVFLLDGSDGTRNGFPAMLDFVERVVKKLSMGPNKDRVSVVQYSRDAEVHFYLNTYSTREDIIDSVRGLRHRGGAPLKTGAALQYVRDNVFTQSSGSRRLQGVPQMLILLSGGRSLDNVDTPASSLKQQGVFVIGIGTQNSDRTELQKISFQPSYALAVTEFSDLPGIQEQLSSVMSTVLVRATAMPPTVTVERQPGGKDVVFLLDGSDGTRSGFAAMQDFVQRVVETLSVDDKKDRVAVVQYSRDAAVHFYLNTYTTKREIIDTVRGLRHKGGRALYTGEALQYLRNNVFTASAGSRRTEGVPQLLLLLSGGRSSDSVDSPASALKQLGVMIFAIGSRGSDNRELQKISHPNSALAVPDFTDLPSVQQQLLTSVRDVVTDVDPELPTTAVDTAKKDIVFLLDGSDGTRNGFPAMLDFVERVVKKLSMGPNKDRVSVVQYSRDAEVHFYLNTYSTREDIIDSVRGLRHRGGAPLKTGAALQYVRDNVFTQSSGSRRLQGVPQMLILLSGGRSLDNVDTPASSLKQQGVFVIGIGTQNSDRTELQKISFQPSYALAVTEFSDLPGIQEQLSSVMSTVLVRATAMPPTVTVERQPGGKDVVFLLDGSDGTRSGFAAMQDFVQRVVETLSVDDKKDRVAVVQYSRDAAVHFYLNTYATKREIIDTVRGLRHKGGRALYTGEALQYLRNNVFTASAGSRRTEGVPQLLLLLSGGRSSDSVDSPASALKQLGVMIFAIGSRGSDNRELQKISHPNSALAVPDFTDLPSVQQQLLTSVRDVVTDVDPELPTTAVDTAKKDIVFLLDGSDGTRNGFPAMLDFVERVVKKLSMGPNKDRVSVVQYSRDAEVHFYLNTYSTREDIIDSVRGLRHRGGAPLKTGAALQYVRDNVFTQSSGSRRLQGVPQMLILLSGGRSLDNVDTPASSLKQQGVFVIGIGTQNSDRTELQKISFQPSYALAVTEFSDLPGIQEQLSSVMSTVLVRATAMPPTVTVERQPGGKDVVFLLDGSDGTRSGFAAMQDFVQRVVETLSVDDKKDRVAVVQYSRDAAVHFYLNTYATKREIIDTVRGLRHKGGRALYTGEALQYLRNNVFTASAGSRRTEGVPQLLLLLSGGRSSDSVDSPASALKQLGVMIFAIGSRGSDNRELQKICHPNSALAVPDFTDLPSVQQQLLTSVRDVVTDVDPELPTTAAEAQGPKKDIIFLVDGSDGVGREFPIIQEFLRRIVESLNVGENKIRIGVVQYGDSPHVDMYLNTYTTKEGVLDAISRLQQRRGRQRNLGQALQFVGSNVLTTARGSRKPEGVPQFLVVVSSGPSTDDINRAATSLKRSRVLPFSIGTRDVNQKELQVVSYVPNFVLTVDDIPGLYTAQEQLVNILTELPDEYINTLVPVFPTDDVITTSTGGEKRDVVFLVDGTTAVQSEFPAIQDMIRRVVEKLDVGLDKVRVAVVQYSDDPKIEFRLNDYSTKGEVRQAIAQLRSKGGSRLNTGRALEFVSRNIYQRTAGSRIEDGVPQFLILVTGGKSTDDVSPAANQLKRNLVAPLAVGSRNADPNELRLISLKPELVYTVNSFQQLPEVESTLINSVKTISAADISSYVRPTIDFGKKDIVFLVDGSKTTDVSGIANIRDFILSVVQQLDVQPDQVRVAIVQYSDKVKTEFSLNSHNNKQAVISAIKRLRLMGGQSSDLGDALKYVTENEFKPSSGSRQFDASQHLIVITGGRSPQDVSIYGPLLKSSQVNCIGVGAAGANTKQLVQLATSPEDVLQVPTFSGLPQIRERLITRLNGTIPVLPSPDYEQPTDLPAPKTADIVFLVDGSINLGRVNFDNLMTFISNIVDLFFTERDNLQFGLAQYATDVNDAFYLNTYKNRKDIMDAIKQVEYKGGNKVNTGAAIRHVQDVHFTKERGSRIDQGVPQVLMVVTGGKLADESKTAALGLKNKRVRVFALGIGDNESELQNLASASTMVARASDVDGLNDHLEQILETLEDEVKGRLCTDLLESLTTTCNIEVLVGFDVSAQNIFIAQPNLQSKMSSILQRISKMAAISCTSGQIPSVQVGILAMDSASEPAHLDFTDNADELFEAFRALRSRGPFVLNGKTISAYTKRFKGRQDNAVKIVVHLTDGLDAPFVEMKNRVEELQQSGVSSFILVGLERVPKFEEALQLEFGRGFRYTRPLRLNVMDLDYELMEELDNIAERQCCAVPCKCIGTRGDRGSVGTAGTKGSPGLQGSQGHPGDEGTSGERGLPGVNGTQGFQGCPGQRGVKGGRGYSGETGEYGDIGLDGINGEEGKGGVSGPPGDRGNPGRRGPKGLKGQAGERGPTGIRGDPGTSGKDNTKQGPKGDPGDAGPVGAPGEDGAKGAVGELGRTGPDGRRGSPGLPGNPGGPGVSGPAGEPGIGGPRGPPGPNGVPGTIGEEGNPGPRGPGGNPGAAGDKGRRGPTGRKGEPGDTGPKGVVGPLGPRGESGEDGRDGYGGLGPDGRKGDEGFPGFPGQKGAAGDPGSKGIPGARGNLGQRGVAGNSGAPGQKGEVGYPGPFGEKGPRGPGVVQCELVRKIRDNCPCCFGKQECPLYPTELAFALDVSQSNNRQNFNNMRDAVLRLVRDITISESNCPRGARVALTLYNDEVTTEIRFADAMKKRALLQHIEGLQTLQTRKERKLDNAMNFVAHNTFKRVRSGFLMRKVAIFFVGGPAGQLQTLTNAALRLHDAGISSLFLVNREDRALTKALQVNNTALGQVILLPNPGSAQYNSVIQKVMSCHVCFDTCAPDQACDYVPPPAGRDRRSSATDVDIDMAFLVDGSESTYPTVFTEIKRYIAHIVEQLQVSSNPTSSLHHARVAVIQQAPYEYIHNKTSSPLHVDVGLTQHHSAQEIVKFLLEKTPQLEGGRALAAAVEATMEHVFEKAPLQRDRKVLVLFVTGSVEEDAVQLTRVATEAKCRGFFLVIFGVGEKLSAADVRVLSHMASEPTDVFFKRLNSLSQFYERQLQTFGQLMPKYISIENAFFMSPEVSKNCKWFQSDQPYKNPFTSPQQKEDQPQQKHHENHQSVVTEKHTEEEPLHIANVTSSSLKLHWSNPEPKLFVYFEVTVTRLRDHVVILKTNVSGTELMVGELDSSQTYHAVVTARTEDGQVVSTRKGIMTTKPADPRPVHRPTSRGGSKRRSKTAPDPCTLDYDPGMPCRGYEAKWFFDRKNRICSQFFYGGCGGNRNRFNSKTHCLKYCLRSAVSEPRPKVPQTEQEEILPPPALAAAVNICQLPKSEGPCAKFVLKWHHDAATGSCTRFWYGGCGGNANRFETHEQCLKACGKQANVKRVAAAIRT</sequence>
<feature type="domain" description="VWFA" evidence="11">
    <location>
        <begin position="2221"/>
        <end position="2392"/>
    </location>
</feature>
<dbReference type="Ensembl" id="ENSTRUT00000070098.1">
    <property type="protein sequence ID" value="ENSTRUP00000058883.1"/>
    <property type="gene ID" value="ENSTRUG00000007787.3"/>
</dbReference>
<dbReference type="InterPro" id="IPR002035">
    <property type="entry name" value="VWF_A"/>
</dbReference>
<dbReference type="PROSITE" id="PS00280">
    <property type="entry name" value="BPTI_KUNITZ_1"/>
    <property type="match status" value="2"/>
</dbReference>
<proteinExistence type="predicted"/>
<dbReference type="SUPFAM" id="SSF57362">
    <property type="entry name" value="BPTI-like"/>
    <property type="match status" value="2"/>
</dbReference>
<evidence type="ECO:0000256" key="2">
    <source>
        <dbReference type="ARBA" id="ARBA00022525"/>
    </source>
</evidence>
<dbReference type="PROSITE" id="PS50279">
    <property type="entry name" value="BPTI_KUNITZ_2"/>
    <property type="match status" value="2"/>
</dbReference>
<dbReference type="Gene3D" id="2.60.40.10">
    <property type="entry name" value="Immunoglobulins"/>
    <property type="match status" value="1"/>
</dbReference>
<dbReference type="InterPro" id="IPR003961">
    <property type="entry name" value="FN3_dom"/>
</dbReference>
<feature type="compositionally biased region" description="Gly residues" evidence="9">
    <location>
        <begin position="5978"/>
        <end position="5997"/>
    </location>
</feature>
<reference evidence="14" key="3">
    <citation type="submission" date="2025-09" db="UniProtKB">
        <authorList>
            <consortium name="Ensembl"/>
        </authorList>
    </citation>
    <scope>IDENTIFICATION</scope>
</reference>
<evidence type="ECO:0000256" key="7">
    <source>
        <dbReference type="ARBA" id="ARBA00023119"/>
    </source>
</evidence>
<evidence type="ECO:0000256" key="9">
    <source>
        <dbReference type="SAM" id="MobiDB-lite"/>
    </source>
</evidence>
<dbReference type="PANTHER" id="PTHR24020:SF13">
    <property type="entry name" value="COLLAGEN ALPHA-3(VI) CHAIN"/>
    <property type="match status" value="1"/>
</dbReference>
<feature type="domain" description="VWFA" evidence="11">
    <location>
        <begin position="4403"/>
        <end position="4575"/>
    </location>
</feature>
<organism evidence="14 15">
    <name type="scientific">Takifugu rubripes</name>
    <name type="common">Japanese pufferfish</name>
    <name type="synonym">Fugu rubripes</name>
    <dbReference type="NCBI Taxonomy" id="31033"/>
    <lineage>
        <taxon>Eukaryota</taxon>
        <taxon>Metazoa</taxon>
        <taxon>Chordata</taxon>
        <taxon>Craniata</taxon>
        <taxon>Vertebrata</taxon>
        <taxon>Euteleostomi</taxon>
        <taxon>Actinopterygii</taxon>
        <taxon>Neopterygii</taxon>
        <taxon>Teleostei</taxon>
        <taxon>Neoteleostei</taxon>
        <taxon>Acanthomorphata</taxon>
        <taxon>Eupercaria</taxon>
        <taxon>Tetraodontiformes</taxon>
        <taxon>Tetradontoidea</taxon>
        <taxon>Tetraodontidae</taxon>
        <taxon>Takifugu</taxon>
    </lineage>
</organism>
<evidence type="ECO:0000256" key="10">
    <source>
        <dbReference type="SAM" id="SignalP"/>
    </source>
</evidence>
<keyword evidence="7" id="KW-0176">Collagen</keyword>
<dbReference type="PRINTS" id="PR00759">
    <property type="entry name" value="BASICPTASE"/>
</dbReference>
<feature type="chain" id="PRO_5025500474" evidence="10">
    <location>
        <begin position="26"/>
        <end position="6911"/>
    </location>
</feature>
<feature type="domain" description="VWFA" evidence="11">
    <location>
        <begin position="1235"/>
        <end position="1407"/>
    </location>
</feature>
<dbReference type="GeneTree" id="ENSGT00940000156462"/>
<dbReference type="InterPro" id="IPR008160">
    <property type="entry name" value="Collagen"/>
</dbReference>
<feature type="domain" description="VWFA" evidence="11">
    <location>
        <begin position="3412"/>
        <end position="3583"/>
    </location>
</feature>
<dbReference type="FunFam" id="4.10.410.10:FF:000020">
    <property type="entry name" value="Collagen, type VI, alpha 3"/>
    <property type="match status" value="2"/>
</dbReference>
<dbReference type="Gene3D" id="4.10.410.10">
    <property type="entry name" value="Pancreatic trypsin inhibitor Kunitz domain"/>
    <property type="match status" value="2"/>
</dbReference>
<dbReference type="PROSITE" id="PS50853">
    <property type="entry name" value="FN3"/>
    <property type="match status" value="1"/>
</dbReference>
<feature type="domain" description="VWFA" evidence="11">
    <location>
        <begin position="2021"/>
        <end position="2193"/>
    </location>
</feature>
<dbReference type="SMART" id="SM00131">
    <property type="entry name" value="KU"/>
    <property type="match status" value="2"/>
</dbReference>
<keyword evidence="6" id="KW-0130">Cell adhesion</keyword>
<dbReference type="InterPro" id="IPR020901">
    <property type="entry name" value="Prtase_inh_Kunz-CS"/>
</dbReference>
<keyword evidence="8" id="KW-1015">Disulfide bond</keyword>
<dbReference type="InterPro" id="IPR050525">
    <property type="entry name" value="ECM_Assembly_Org"/>
</dbReference>
<dbReference type="Gene3D" id="3.40.50.410">
    <property type="entry name" value="von Willebrand factor, type A domain"/>
    <property type="match status" value="30"/>
</dbReference>
<feature type="domain" description="VWFA" evidence="11">
    <location>
        <begin position="4603"/>
        <end position="4774"/>
    </location>
</feature>
<dbReference type="InterPro" id="IPR036880">
    <property type="entry name" value="Kunitz_BPTI_sf"/>
</dbReference>
<feature type="domain" description="VWFA" evidence="11">
    <location>
        <begin position="643"/>
        <end position="815"/>
    </location>
</feature>
<feature type="domain" description="VWFA" evidence="11">
    <location>
        <begin position="444"/>
        <end position="617"/>
    </location>
</feature>
<dbReference type="GO" id="GO:0005581">
    <property type="term" value="C:collagen trimer"/>
    <property type="evidence" value="ECO:0007669"/>
    <property type="project" value="UniProtKB-KW"/>
</dbReference>
<evidence type="ECO:0000256" key="3">
    <source>
        <dbReference type="ARBA" id="ARBA00022530"/>
    </source>
</evidence>
<dbReference type="FunFam" id="3.40.50.410:FF:000016">
    <property type="entry name" value="Collagen type VI alpha 3 chain"/>
    <property type="match status" value="1"/>
</dbReference>
<feature type="compositionally biased region" description="Basic residues" evidence="9">
    <location>
        <begin position="6742"/>
        <end position="6756"/>
    </location>
</feature>
<dbReference type="CDD" id="cd22629">
    <property type="entry name" value="Kunitz_collagen_alpha3_VI"/>
    <property type="match status" value="1"/>
</dbReference>
<feature type="domain" description="VWFA" evidence="11">
    <location>
        <begin position="841"/>
        <end position="1020"/>
    </location>
</feature>
<feature type="domain" description="VWFA" evidence="11">
    <location>
        <begin position="1825"/>
        <end position="2001"/>
    </location>
</feature>
<keyword evidence="5" id="KW-0677">Repeat</keyword>
<evidence type="ECO:0000256" key="6">
    <source>
        <dbReference type="ARBA" id="ARBA00022889"/>
    </source>
</evidence>
<feature type="domain" description="VWFA" evidence="11">
    <location>
        <begin position="6170"/>
        <end position="6351"/>
    </location>
</feature>
<feature type="domain" description="VWFA" evidence="11">
    <location>
        <begin position="3609"/>
        <end position="3781"/>
    </location>
</feature>
<feature type="domain" description="VWFA" evidence="11">
    <location>
        <begin position="5009"/>
        <end position="5185"/>
    </location>
</feature>
<evidence type="ECO:0000256" key="4">
    <source>
        <dbReference type="ARBA" id="ARBA00022729"/>
    </source>
</evidence>
<feature type="domain" description="BPTI/Kunitz inhibitor" evidence="12">
    <location>
        <begin position="6846"/>
        <end position="6896"/>
    </location>
</feature>
<dbReference type="InterPro" id="IPR036465">
    <property type="entry name" value="vWFA_dom_sf"/>
</dbReference>
<dbReference type="CDD" id="cd22635">
    <property type="entry name" value="Kunitz_papilin"/>
    <property type="match status" value="1"/>
</dbReference>
<comment type="subcellular location">
    <subcellularLocation>
        <location evidence="1">Secreted</location>
        <location evidence="1">Extracellular space</location>
        <location evidence="1">Extracellular matrix</location>
    </subcellularLocation>
</comment>
<feature type="compositionally biased region" description="Basic and acidic residues" evidence="9">
    <location>
        <begin position="6625"/>
        <end position="6650"/>
    </location>
</feature>
<accession>A0A674MD19</accession>
<keyword evidence="2" id="KW-0964">Secreted</keyword>
<dbReference type="Pfam" id="PF00014">
    <property type="entry name" value="Kunitz_BPTI"/>
    <property type="match status" value="2"/>
</dbReference>
<evidence type="ECO:0000313" key="15">
    <source>
        <dbReference type="Proteomes" id="UP000005226"/>
    </source>
</evidence>
<feature type="domain" description="VWFA" evidence="11">
    <location>
        <begin position="2418"/>
        <end position="2590"/>
    </location>
</feature>
<dbReference type="PROSITE" id="PS50234">
    <property type="entry name" value="VWFA"/>
    <property type="match status" value="30"/>
</dbReference>
<feature type="domain" description="VWFA" evidence="11">
    <location>
        <begin position="4802"/>
        <end position="4974"/>
    </location>
</feature>
<dbReference type="PRINTS" id="PR00453">
    <property type="entry name" value="VWFADOMAIN"/>
</dbReference>
<evidence type="ECO:0000256" key="5">
    <source>
        <dbReference type="ARBA" id="ARBA00022737"/>
    </source>
</evidence>
<dbReference type="GO" id="GO:0007155">
    <property type="term" value="P:cell adhesion"/>
    <property type="evidence" value="ECO:0007669"/>
    <property type="project" value="UniProtKB-KW"/>
</dbReference>
<dbReference type="SUPFAM" id="SSF53300">
    <property type="entry name" value="vWA-like"/>
    <property type="match status" value="31"/>
</dbReference>
<feature type="domain" description="VWFA" evidence="11">
    <location>
        <begin position="5207"/>
        <end position="5379"/>
    </location>
</feature>
<dbReference type="PANTHER" id="PTHR24020">
    <property type="entry name" value="COLLAGEN ALPHA"/>
    <property type="match status" value="1"/>
</dbReference>
<feature type="domain" description="VWFA" evidence="11">
    <location>
        <begin position="1629"/>
        <end position="1805"/>
    </location>
</feature>
<feature type="domain" description="BPTI/Kunitz inhibitor" evidence="12">
    <location>
        <begin position="6762"/>
        <end position="6813"/>
    </location>
</feature>
<reference evidence="14" key="2">
    <citation type="submission" date="2025-08" db="UniProtKB">
        <authorList>
            <consortium name="Ensembl"/>
        </authorList>
    </citation>
    <scope>IDENTIFICATION</scope>
</reference>
<feature type="compositionally biased region" description="Low complexity" evidence="9">
    <location>
        <begin position="6006"/>
        <end position="6016"/>
    </location>
</feature>
<name>A0A674MD19_TAKRU</name>
<evidence type="ECO:0000256" key="8">
    <source>
        <dbReference type="ARBA" id="ARBA00023157"/>
    </source>
</evidence>
<dbReference type="InterPro" id="IPR036116">
    <property type="entry name" value="FN3_sf"/>
</dbReference>
<dbReference type="SMART" id="SM00327">
    <property type="entry name" value="VWA"/>
    <property type="match status" value="31"/>
</dbReference>
<protein>
    <submittedName>
        <fullName evidence="14">Collagen, type VI, alpha 3</fullName>
    </submittedName>
</protein>
<dbReference type="FunFam" id="3.40.50.410:FF:000021">
    <property type="entry name" value="Collagen, type VI, alpha 3"/>
    <property type="match status" value="1"/>
</dbReference>
<dbReference type="FunFam" id="3.40.50.410:FF:000003">
    <property type="entry name" value="Collagen type VI alpha 3 chain"/>
    <property type="match status" value="28"/>
</dbReference>
<dbReference type="CDD" id="cd00063">
    <property type="entry name" value="FN3"/>
    <property type="match status" value="1"/>
</dbReference>
<keyword evidence="15" id="KW-1185">Reference proteome</keyword>
<evidence type="ECO:0000313" key="14">
    <source>
        <dbReference type="Ensembl" id="ENSTRUP00000058883.1"/>
    </source>
</evidence>
<feature type="compositionally biased region" description="Low complexity" evidence="9">
    <location>
        <begin position="5943"/>
        <end position="5952"/>
    </location>
</feature>
<feature type="domain" description="VWFA" evidence="11">
    <location>
        <begin position="3015"/>
        <end position="3186"/>
    </location>
</feature>
<feature type="domain" description="Fibronectin type-III" evidence="13">
    <location>
        <begin position="6648"/>
        <end position="6737"/>
    </location>
</feature>
<evidence type="ECO:0000259" key="12">
    <source>
        <dbReference type="PROSITE" id="PS50279"/>
    </source>
</evidence>
<keyword evidence="4 10" id="KW-0732">Signal</keyword>
<dbReference type="SUPFAM" id="SSF49265">
    <property type="entry name" value="Fibronectin type III"/>
    <property type="match status" value="1"/>
</dbReference>
<dbReference type="Pfam" id="PF00092">
    <property type="entry name" value="VWA"/>
    <property type="match status" value="30"/>
</dbReference>
<feature type="domain" description="VWFA" evidence="11">
    <location>
        <begin position="33"/>
        <end position="211"/>
    </location>
</feature>
<dbReference type="InterPro" id="IPR002223">
    <property type="entry name" value="Kunitz_BPTI"/>
</dbReference>